<dbReference type="PANTHER" id="PTHR33112:SF8">
    <property type="entry name" value="HETEROKARYON INCOMPATIBILITY DOMAIN-CONTAINING PROTEIN"/>
    <property type="match status" value="1"/>
</dbReference>
<dbReference type="Proteomes" id="UP000813444">
    <property type="component" value="Unassembled WGS sequence"/>
</dbReference>
<evidence type="ECO:0000313" key="4">
    <source>
        <dbReference type="Proteomes" id="UP000813444"/>
    </source>
</evidence>
<evidence type="ECO:0000313" key="3">
    <source>
        <dbReference type="EMBL" id="KAH7320754.1"/>
    </source>
</evidence>
<accession>A0A8K0SX70</accession>
<dbReference type="OrthoDB" id="3789824at2759"/>
<comment type="caution">
    <text evidence="3">The sequence shown here is derived from an EMBL/GenBank/DDBJ whole genome shotgun (WGS) entry which is preliminary data.</text>
</comment>
<dbReference type="PANTHER" id="PTHR33112">
    <property type="entry name" value="DOMAIN PROTEIN, PUTATIVE-RELATED"/>
    <property type="match status" value="1"/>
</dbReference>
<proteinExistence type="predicted"/>
<dbReference type="Pfam" id="PF06985">
    <property type="entry name" value="HET"/>
    <property type="match status" value="1"/>
</dbReference>
<feature type="region of interest" description="Disordered" evidence="1">
    <location>
        <begin position="1"/>
        <end position="31"/>
    </location>
</feature>
<evidence type="ECO:0000256" key="1">
    <source>
        <dbReference type="SAM" id="MobiDB-lite"/>
    </source>
</evidence>
<feature type="domain" description="Heterokaryon incompatibility" evidence="2">
    <location>
        <begin position="396"/>
        <end position="594"/>
    </location>
</feature>
<dbReference type="InterPro" id="IPR010730">
    <property type="entry name" value="HET"/>
</dbReference>
<reference evidence="3" key="1">
    <citation type="journal article" date="2021" name="Nat. Commun.">
        <title>Genetic determinants of endophytism in the Arabidopsis root mycobiome.</title>
        <authorList>
            <person name="Mesny F."/>
            <person name="Miyauchi S."/>
            <person name="Thiergart T."/>
            <person name="Pickel B."/>
            <person name="Atanasova L."/>
            <person name="Karlsson M."/>
            <person name="Huettel B."/>
            <person name="Barry K.W."/>
            <person name="Haridas S."/>
            <person name="Chen C."/>
            <person name="Bauer D."/>
            <person name="Andreopoulos W."/>
            <person name="Pangilinan J."/>
            <person name="LaButti K."/>
            <person name="Riley R."/>
            <person name="Lipzen A."/>
            <person name="Clum A."/>
            <person name="Drula E."/>
            <person name="Henrissat B."/>
            <person name="Kohler A."/>
            <person name="Grigoriev I.V."/>
            <person name="Martin F.M."/>
            <person name="Hacquard S."/>
        </authorList>
    </citation>
    <scope>NUCLEOTIDE SEQUENCE</scope>
    <source>
        <strain evidence="3">MPI-CAGE-CH-0235</strain>
    </source>
</reference>
<keyword evidence="4" id="KW-1185">Reference proteome</keyword>
<name>A0A8K0SX70_9HYPO</name>
<dbReference type="AlphaFoldDB" id="A0A8K0SX70"/>
<protein>
    <submittedName>
        <fullName evidence="3">Heterokaryon incompatibility protein-domain-containing protein</fullName>
    </submittedName>
</protein>
<sequence>MSDSAADKSKDGRAEPSSGHKDRVVKRNDLPMGAPPATALLEAARNSLLLNKLLGSLHYLHSQDFDMDHMTEERLERIAFLRDESLRYRRSQGKHRKDDEHQQVYATIFQIALEAQIEDAKDGVLMVERLKEDREKYTWERDEQDRIPPKRRECIQLMSDIGKRVATWQNYGIPFSPLAVDKCNFCTNVTLRALKDGVVCCTQHLPFPFRNTSTNAKMAPEMLCQFGIFLYKNLRFVPDGTKHTPKMITGTFDKLMRMPEDFKTGDPQALYISVHKMLPKLVASRIGLRPYVVPSNLRLAALPGVTAAAADDGGRTKLDNLTVKALLSTGAPETVAMVKCWLKECDENHPACSKALVVGSVSGKEPVLPTRVIDVGPPQSSANPRLILSKGRRARYCALSHCWGGAAILSTRRNNLAAMEAGISLDNFPATFVDAIKITRRLGIRYVWIDSLCIIQDDEEDWKSEAQKMGSVYQSAYLTIAASASPDASAHYIEPPRNEKLFKIRYGSEPKSPPPLSINGLFSRFIDAILLAYLPVFLSRFLLEVVARSLPQFVPLLTQDPKGDQCVITTQEPAKPEQDIEQAPLNHRGWVLQERLLSRRTLHFTRSQVYWECRQHAIAQDGTIFNPKSRFQFQFPLPGLIREMHTLRDAISDKTARRREFQTLWLSIAEFYTRCALTFDKDRLIALLGLVDKFSAFTTMTYVGGNWFLEDSDEIPVSLLWTSTKDARRPCPLRTASWSWASVEGEVDMTFHNRQYVIDAKLLKIEWPGRERKFPALRIRGQLLDVSVDLGADARQKARPISTAESGVIGNVNFDVKEEICQQLTCLFLMEDNAGYPIFLALVKTEEKHEKDGTAVYKRVGMGSMKRGYKKFGGRRMIVLV</sequence>
<dbReference type="EMBL" id="JAGPNK010000005">
    <property type="protein sequence ID" value="KAH7320754.1"/>
    <property type="molecule type" value="Genomic_DNA"/>
</dbReference>
<organism evidence="3 4">
    <name type="scientific">Stachybotrys elegans</name>
    <dbReference type="NCBI Taxonomy" id="80388"/>
    <lineage>
        <taxon>Eukaryota</taxon>
        <taxon>Fungi</taxon>
        <taxon>Dikarya</taxon>
        <taxon>Ascomycota</taxon>
        <taxon>Pezizomycotina</taxon>
        <taxon>Sordariomycetes</taxon>
        <taxon>Hypocreomycetidae</taxon>
        <taxon>Hypocreales</taxon>
        <taxon>Stachybotryaceae</taxon>
        <taxon>Stachybotrys</taxon>
    </lineage>
</organism>
<feature type="compositionally biased region" description="Basic and acidic residues" evidence="1">
    <location>
        <begin position="1"/>
        <end position="29"/>
    </location>
</feature>
<evidence type="ECO:0000259" key="2">
    <source>
        <dbReference type="Pfam" id="PF06985"/>
    </source>
</evidence>
<gene>
    <name evidence="3" type="ORF">B0I35DRAFT_427696</name>
</gene>